<dbReference type="KEGG" id="ndv:NDEV_1538"/>
<gene>
    <name evidence="1" type="ORF">NDEV_1538</name>
</gene>
<sequence>MNIYDKKSIHCSKCDRFIGEIDCDAIVILPKCGKCANPMPEGDDKVQYIVGKFNKNPSSLVPVDQVIA</sequence>
<accession>A0A128A4L4</accession>
<organism evidence="1 2">
    <name type="scientific">Nitrosotalea devaniterrae</name>
    <dbReference type="NCBI Taxonomy" id="1078905"/>
    <lineage>
        <taxon>Archaea</taxon>
        <taxon>Nitrososphaerota</taxon>
        <taxon>Nitrososphaeria</taxon>
        <taxon>Nitrosotaleales</taxon>
        <taxon>Nitrosotaleaceae</taxon>
        <taxon>Nitrosotalea</taxon>
    </lineage>
</organism>
<dbReference type="EMBL" id="LN890280">
    <property type="protein sequence ID" value="CUR52303.1"/>
    <property type="molecule type" value="Genomic_DNA"/>
</dbReference>
<reference evidence="2" key="1">
    <citation type="submission" date="2015-10" db="EMBL/GenBank/DDBJ databases">
        <authorList>
            <person name="Lehtovirta-Morley L.E."/>
            <person name="Vieille C."/>
        </authorList>
    </citation>
    <scope>NUCLEOTIDE SEQUENCE [LARGE SCALE GENOMIC DNA]</scope>
</reference>
<protein>
    <submittedName>
        <fullName evidence="1">Uncharacterized protein</fullName>
    </submittedName>
</protein>
<proteinExistence type="predicted"/>
<dbReference type="AlphaFoldDB" id="A0A128A4L4"/>
<evidence type="ECO:0000313" key="2">
    <source>
        <dbReference type="Proteomes" id="UP000196239"/>
    </source>
</evidence>
<dbReference type="Proteomes" id="UP000196239">
    <property type="component" value="Chromosome 1"/>
</dbReference>
<name>A0A128A4L4_9ARCH</name>
<keyword evidence="2" id="KW-1185">Reference proteome</keyword>
<evidence type="ECO:0000313" key="1">
    <source>
        <dbReference type="EMBL" id="CUR52303.1"/>
    </source>
</evidence>